<dbReference type="InterPro" id="IPR012334">
    <property type="entry name" value="Pectin_lyas_fold"/>
</dbReference>
<dbReference type="Proteomes" id="UP001593833">
    <property type="component" value="Unassembled WGS sequence"/>
</dbReference>
<evidence type="ECO:0000256" key="7">
    <source>
        <dbReference type="ARBA" id="ARBA00023237"/>
    </source>
</evidence>
<dbReference type="InterPro" id="IPR039448">
    <property type="entry name" value="Beta_helix"/>
</dbReference>
<evidence type="ECO:0000256" key="4">
    <source>
        <dbReference type="ARBA" id="ARBA00022525"/>
    </source>
</evidence>
<dbReference type="Pfam" id="PF13229">
    <property type="entry name" value="Beta_helix"/>
    <property type="match status" value="2"/>
</dbReference>
<gene>
    <name evidence="10" type="ORF">ACFL6M_00565</name>
</gene>
<keyword evidence="6" id="KW-0472">Membrane</keyword>
<proteinExistence type="predicted"/>
<dbReference type="PANTHER" id="PTHR11319">
    <property type="entry name" value="G PROTEIN-COUPLED RECEPTOR-RELATED"/>
    <property type="match status" value="1"/>
</dbReference>
<feature type="domain" description="Right handed beta helix" evidence="9">
    <location>
        <begin position="211"/>
        <end position="366"/>
    </location>
</feature>
<evidence type="ECO:0000256" key="3">
    <source>
        <dbReference type="ARBA" id="ARBA00004613"/>
    </source>
</evidence>
<dbReference type="EMBL" id="JBHPKH010000003">
    <property type="protein sequence ID" value="MFC1572069.1"/>
    <property type="molecule type" value="Genomic_DNA"/>
</dbReference>
<dbReference type="InterPro" id="IPR003368">
    <property type="entry name" value="POMP_repeat"/>
</dbReference>
<evidence type="ECO:0000313" key="11">
    <source>
        <dbReference type="Proteomes" id="UP001593833"/>
    </source>
</evidence>
<evidence type="ECO:0000256" key="6">
    <source>
        <dbReference type="ARBA" id="ARBA00023136"/>
    </source>
</evidence>
<dbReference type="InterPro" id="IPR011050">
    <property type="entry name" value="Pectin_lyase_fold/virulence"/>
</dbReference>
<protein>
    <submittedName>
        <fullName evidence="10">Right-handed parallel beta-helix repeat-containing protein</fullName>
    </submittedName>
</protein>
<evidence type="ECO:0000259" key="9">
    <source>
        <dbReference type="Pfam" id="PF13229"/>
    </source>
</evidence>
<feature type="domain" description="Right handed beta helix" evidence="9">
    <location>
        <begin position="71"/>
        <end position="209"/>
    </location>
</feature>
<sequence length="427" mass="44358">MRALVLLLLCGGILSAVGMTSADTHTVRPDGTGDYATIQAAIDASVDGDIIELTDGIFAGDGNRDIDYLGKAITVRSQSGGAEDCFIDCEGSETTPRRAFHFHSGEQDNSRLSGVTIKHGWAPIESRGGGIRCEAGSAPVVIDCILTENSGAAALCVGQSWLTFINCRFISNSAFEGGGICCEEATLTTLHCTFSNNTAVQHGGGIHAHAAVVEMEDCIFVQNTAAHGGATDFHVGSQVEVRDCLYVENSATEAGCLCLFAGCQGTIERCTFVGNSSDHWAAALSVGKTTTAHVAGCTFYANAAPGGALILSDDPSTVTNTIVAFTISGPAFYSWSNVTLSCCDLYGNEGGDWIGGYAGQYGINGNIAEDPLFCDPGSGDFTLHELSPCAPFSPPNPECDLIGAWPVACGGTPVTPTTWGTIKAMFK</sequence>
<organism evidence="10 11">
    <name type="scientific">Eiseniibacteriota bacterium</name>
    <dbReference type="NCBI Taxonomy" id="2212470"/>
    <lineage>
        <taxon>Bacteria</taxon>
        <taxon>Candidatus Eiseniibacteriota</taxon>
    </lineage>
</organism>
<dbReference type="SUPFAM" id="SSF51126">
    <property type="entry name" value="Pectin lyase-like"/>
    <property type="match status" value="1"/>
</dbReference>
<reference evidence="10 11" key="1">
    <citation type="submission" date="2024-09" db="EMBL/GenBank/DDBJ databases">
        <authorList>
            <person name="D'Angelo T."/>
        </authorList>
    </citation>
    <scope>NUCLEOTIDE SEQUENCE [LARGE SCALE GENOMIC DNA]</scope>
    <source>
        <strain evidence="10">SAG AM-320-E07</strain>
    </source>
</reference>
<keyword evidence="5 8" id="KW-0732">Signal</keyword>
<name>A0ABV6YIB1_UNCEI</name>
<feature type="signal peptide" evidence="8">
    <location>
        <begin position="1"/>
        <end position="22"/>
    </location>
</feature>
<keyword evidence="7" id="KW-0998">Cell outer membrane</keyword>
<evidence type="ECO:0000256" key="2">
    <source>
        <dbReference type="ARBA" id="ARBA00004442"/>
    </source>
</evidence>
<keyword evidence="4" id="KW-0964">Secreted</keyword>
<comment type="subcellular location">
    <subcellularLocation>
        <location evidence="1">Cell envelope</location>
    </subcellularLocation>
    <subcellularLocation>
        <location evidence="2">Cell outer membrane</location>
    </subcellularLocation>
    <subcellularLocation>
        <location evidence="3">Secreted</location>
    </subcellularLocation>
</comment>
<feature type="chain" id="PRO_5045730292" evidence="8">
    <location>
        <begin position="23"/>
        <end position="427"/>
    </location>
</feature>
<accession>A0ABV6YIB1</accession>
<evidence type="ECO:0000256" key="1">
    <source>
        <dbReference type="ARBA" id="ARBA00004196"/>
    </source>
</evidence>
<evidence type="ECO:0000313" key="10">
    <source>
        <dbReference type="EMBL" id="MFC1572069.1"/>
    </source>
</evidence>
<dbReference type="NCBIfam" id="TIGR01376">
    <property type="entry name" value="POMP_repeat"/>
    <property type="match status" value="2"/>
</dbReference>
<dbReference type="PANTHER" id="PTHR11319:SF35">
    <property type="entry name" value="OUTER MEMBRANE PROTEIN PMPC-RELATED"/>
    <property type="match status" value="1"/>
</dbReference>
<keyword evidence="11" id="KW-1185">Reference proteome</keyword>
<evidence type="ECO:0000256" key="5">
    <source>
        <dbReference type="ARBA" id="ARBA00022729"/>
    </source>
</evidence>
<evidence type="ECO:0000256" key="8">
    <source>
        <dbReference type="SAM" id="SignalP"/>
    </source>
</evidence>
<comment type="caution">
    <text evidence="10">The sequence shown here is derived from an EMBL/GenBank/DDBJ whole genome shotgun (WGS) entry which is preliminary data.</text>
</comment>
<dbReference type="Gene3D" id="2.160.20.10">
    <property type="entry name" value="Single-stranded right-handed beta-helix, Pectin lyase-like"/>
    <property type="match status" value="2"/>
</dbReference>